<sequence>MYLLQSDYYLTNSNLQHITVCVKLILNLIDTDLVNFVLIDCDGAGMAPAFDAVLG</sequence>
<gene>
    <name evidence="1" type="ORF">FC26_GL001427</name>
</gene>
<proteinExistence type="predicted"/>
<dbReference type="Proteomes" id="UP000051733">
    <property type="component" value="Unassembled WGS sequence"/>
</dbReference>
<comment type="caution">
    <text evidence="1">The sequence shown here is derived from an EMBL/GenBank/DDBJ whole genome shotgun (WGS) entry which is preliminary data.</text>
</comment>
<reference evidence="1 2" key="1">
    <citation type="journal article" date="2015" name="Genome Announc.">
        <title>Expanding the biotechnology potential of lactobacilli through comparative genomics of 213 strains and associated genera.</title>
        <authorList>
            <person name="Sun Z."/>
            <person name="Harris H.M."/>
            <person name="McCann A."/>
            <person name="Guo C."/>
            <person name="Argimon S."/>
            <person name="Zhang W."/>
            <person name="Yang X."/>
            <person name="Jeffery I.B."/>
            <person name="Cooney J.C."/>
            <person name="Kagawa T.F."/>
            <person name="Liu W."/>
            <person name="Song Y."/>
            <person name="Salvetti E."/>
            <person name="Wrobel A."/>
            <person name="Rasinkangas P."/>
            <person name="Parkhill J."/>
            <person name="Rea M.C."/>
            <person name="O'Sullivan O."/>
            <person name="Ritari J."/>
            <person name="Douillard F.P."/>
            <person name="Paul Ross R."/>
            <person name="Yang R."/>
            <person name="Briner A.E."/>
            <person name="Felis G.E."/>
            <person name="de Vos W.M."/>
            <person name="Barrangou R."/>
            <person name="Klaenhammer T.R."/>
            <person name="Caufield P.W."/>
            <person name="Cui Y."/>
            <person name="Zhang H."/>
            <person name="O'Toole P.W."/>
        </authorList>
    </citation>
    <scope>NUCLEOTIDE SEQUENCE [LARGE SCALE GENOMIC DNA]</scope>
    <source>
        <strain evidence="1 2">DSM 20634</strain>
    </source>
</reference>
<evidence type="ECO:0000313" key="2">
    <source>
        <dbReference type="Proteomes" id="UP000051733"/>
    </source>
</evidence>
<dbReference type="EMBL" id="AYYY01000002">
    <property type="protein sequence ID" value="KRM62722.1"/>
    <property type="molecule type" value="Genomic_DNA"/>
</dbReference>
<organism evidence="1 2">
    <name type="scientific">Paucilactobacillus vaccinostercus DSM 20634</name>
    <dbReference type="NCBI Taxonomy" id="1423813"/>
    <lineage>
        <taxon>Bacteria</taxon>
        <taxon>Bacillati</taxon>
        <taxon>Bacillota</taxon>
        <taxon>Bacilli</taxon>
        <taxon>Lactobacillales</taxon>
        <taxon>Lactobacillaceae</taxon>
        <taxon>Paucilactobacillus</taxon>
    </lineage>
</organism>
<name>A0A0R2A8C4_9LACO</name>
<evidence type="ECO:0000313" key="1">
    <source>
        <dbReference type="EMBL" id="KRM62722.1"/>
    </source>
</evidence>
<dbReference type="AlphaFoldDB" id="A0A0R2A8C4"/>
<dbReference type="STRING" id="1423813.FC26_GL001427"/>
<accession>A0A0R2A8C4</accession>
<keyword evidence="2" id="KW-1185">Reference proteome</keyword>
<protein>
    <submittedName>
        <fullName evidence="1">Uncharacterized protein</fullName>
    </submittedName>
</protein>